<evidence type="ECO:0000313" key="3">
    <source>
        <dbReference type="Proteomes" id="UP000287033"/>
    </source>
</evidence>
<dbReference type="AlphaFoldDB" id="A0A401TAX2"/>
<organism evidence="2 3">
    <name type="scientific">Chiloscyllium punctatum</name>
    <name type="common">Brownbanded bambooshark</name>
    <name type="synonym">Hemiscyllium punctatum</name>
    <dbReference type="NCBI Taxonomy" id="137246"/>
    <lineage>
        <taxon>Eukaryota</taxon>
        <taxon>Metazoa</taxon>
        <taxon>Chordata</taxon>
        <taxon>Craniata</taxon>
        <taxon>Vertebrata</taxon>
        <taxon>Chondrichthyes</taxon>
        <taxon>Elasmobranchii</taxon>
        <taxon>Galeomorphii</taxon>
        <taxon>Galeoidea</taxon>
        <taxon>Orectolobiformes</taxon>
        <taxon>Hemiscylliidae</taxon>
        <taxon>Chiloscyllium</taxon>
    </lineage>
</organism>
<sequence length="94" mass="10747">MRPTRHGLGAGPVREGQVRGRADRYGERRGRGFARQIRNTHLQRIREALPDVGKRRPRLRFRDGSLQAVGEACREGQSGLWGRAWRGEGGKRCW</sequence>
<feature type="non-terminal residue" evidence="2">
    <location>
        <position position="94"/>
    </location>
</feature>
<dbReference type="EMBL" id="BEZZ01024534">
    <property type="protein sequence ID" value="GCC39810.1"/>
    <property type="molecule type" value="Genomic_DNA"/>
</dbReference>
<keyword evidence="3" id="KW-1185">Reference proteome</keyword>
<protein>
    <submittedName>
        <fullName evidence="2">Uncharacterized protein</fullName>
    </submittedName>
</protein>
<comment type="caution">
    <text evidence="2">The sequence shown here is derived from an EMBL/GenBank/DDBJ whole genome shotgun (WGS) entry which is preliminary data.</text>
</comment>
<feature type="compositionally biased region" description="Basic and acidic residues" evidence="1">
    <location>
        <begin position="16"/>
        <end position="30"/>
    </location>
</feature>
<evidence type="ECO:0000256" key="1">
    <source>
        <dbReference type="SAM" id="MobiDB-lite"/>
    </source>
</evidence>
<reference evidence="2 3" key="1">
    <citation type="journal article" date="2018" name="Nat. Ecol. Evol.">
        <title>Shark genomes provide insights into elasmobranch evolution and the origin of vertebrates.</title>
        <authorList>
            <person name="Hara Y"/>
            <person name="Yamaguchi K"/>
            <person name="Onimaru K"/>
            <person name="Kadota M"/>
            <person name="Koyanagi M"/>
            <person name="Keeley SD"/>
            <person name="Tatsumi K"/>
            <person name="Tanaka K"/>
            <person name="Motone F"/>
            <person name="Kageyama Y"/>
            <person name="Nozu R"/>
            <person name="Adachi N"/>
            <person name="Nishimura O"/>
            <person name="Nakagawa R"/>
            <person name="Tanegashima C"/>
            <person name="Kiyatake I"/>
            <person name="Matsumoto R"/>
            <person name="Murakumo K"/>
            <person name="Nishida K"/>
            <person name="Terakita A"/>
            <person name="Kuratani S"/>
            <person name="Sato K"/>
            <person name="Hyodo S Kuraku.S."/>
        </authorList>
    </citation>
    <scope>NUCLEOTIDE SEQUENCE [LARGE SCALE GENOMIC DNA]</scope>
</reference>
<proteinExistence type="predicted"/>
<name>A0A401TAX2_CHIPU</name>
<evidence type="ECO:0000313" key="2">
    <source>
        <dbReference type="EMBL" id="GCC39810.1"/>
    </source>
</evidence>
<dbReference type="Proteomes" id="UP000287033">
    <property type="component" value="Unassembled WGS sequence"/>
</dbReference>
<gene>
    <name evidence="2" type="ORF">chiPu_0023652</name>
</gene>
<feature type="region of interest" description="Disordered" evidence="1">
    <location>
        <begin position="1"/>
        <end position="30"/>
    </location>
</feature>
<accession>A0A401TAX2</accession>